<sequence length="173" mass="19901">MQLMEVDKRRYRQRVNRVITLFVVSLAVLSVALGSLLITLFGYDAPRADGSTGNFGLNLIGVLLALALCSAVLHRFRHHPYLTEVFYVWRLKQMMNRIYRQYKSLEARAEKGSEEALKVLCFYALAQKQVYQLDDNTLTLSEVEQRIQRLEKQVAPRTVEEMAAAFEPKMLTS</sequence>
<evidence type="ECO:0000256" key="2">
    <source>
        <dbReference type="SAM" id="Phobius"/>
    </source>
</evidence>
<dbReference type="RefSeq" id="WP_345316677.1">
    <property type="nucleotide sequence ID" value="NZ_BAABLF010000009.1"/>
</dbReference>
<evidence type="ECO:0000313" key="3">
    <source>
        <dbReference type="EMBL" id="GAA5191181.1"/>
    </source>
</evidence>
<feature type="coiled-coil region" evidence="1">
    <location>
        <begin position="95"/>
        <end position="153"/>
    </location>
</feature>
<protein>
    <submittedName>
        <fullName evidence="3">DUF3087 domain-containing protein</fullName>
    </submittedName>
</protein>
<organism evidence="3 4">
    <name type="scientific">Ferrimonas gelatinilytica</name>
    <dbReference type="NCBI Taxonomy" id="1255257"/>
    <lineage>
        <taxon>Bacteria</taxon>
        <taxon>Pseudomonadati</taxon>
        <taxon>Pseudomonadota</taxon>
        <taxon>Gammaproteobacteria</taxon>
        <taxon>Alteromonadales</taxon>
        <taxon>Ferrimonadaceae</taxon>
        <taxon>Ferrimonas</taxon>
    </lineage>
</organism>
<dbReference type="Proteomes" id="UP001501600">
    <property type="component" value="Unassembled WGS sequence"/>
</dbReference>
<proteinExistence type="predicted"/>
<comment type="caution">
    <text evidence="3">The sequence shown here is derived from an EMBL/GenBank/DDBJ whole genome shotgun (WGS) entry which is preliminary data.</text>
</comment>
<keyword evidence="2" id="KW-1133">Transmembrane helix</keyword>
<dbReference type="Pfam" id="PF11286">
    <property type="entry name" value="DUF3087"/>
    <property type="match status" value="1"/>
</dbReference>
<dbReference type="EMBL" id="BAABLF010000009">
    <property type="protein sequence ID" value="GAA5191181.1"/>
    <property type="molecule type" value="Genomic_DNA"/>
</dbReference>
<keyword evidence="4" id="KW-1185">Reference proteome</keyword>
<keyword evidence="2" id="KW-0812">Transmembrane</keyword>
<keyword evidence="1" id="KW-0175">Coiled coil</keyword>
<gene>
    <name evidence="3" type="ORF">GCM10025772_17490</name>
</gene>
<dbReference type="InterPro" id="IPR021438">
    <property type="entry name" value="DUF3087"/>
</dbReference>
<reference evidence="4" key="1">
    <citation type="journal article" date="2019" name="Int. J. Syst. Evol. Microbiol.">
        <title>The Global Catalogue of Microorganisms (GCM) 10K type strain sequencing project: providing services to taxonomists for standard genome sequencing and annotation.</title>
        <authorList>
            <consortium name="The Broad Institute Genomics Platform"/>
            <consortium name="The Broad Institute Genome Sequencing Center for Infectious Disease"/>
            <person name="Wu L."/>
            <person name="Ma J."/>
        </authorList>
    </citation>
    <scope>NUCLEOTIDE SEQUENCE [LARGE SCALE GENOMIC DNA]</scope>
    <source>
        <strain evidence="4">JCM 18720</strain>
    </source>
</reference>
<name>A0ABP9S5K5_9GAMM</name>
<evidence type="ECO:0000256" key="1">
    <source>
        <dbReference type="SAM" id="Coils"/>
    </source>
</evidence>
<evidence type="ECO:0000313" key="4">
    <source>
        <dbReference type="Proteomes" id="UP001501600"/>
    </source>
</evidence>
<feature type="transmembrane region" description="Helical" evidence="2">
    <location>
        <begin position="21"/>
        <end position="43"/>
    </location>
</feature>
<keyword evidence="2" id="KW-0472">Membrane</keyword>
<feature type="transmembrane region" description="Helical" evidence="2">
    <location>
        <begin position="55"/>
        <end position="73"/>
    </location>
</feature>
<accession>A0ABP9S5K5</accession>